<dbReference type="RefSeq" id="WP_339965970.1">
    <property type="nucleotide sequence ID" value="NZ_JBBHJY010000002.1"/>
</dbReference>
<dbReference type="SUPFAM" id="SSF53756">
    <property type="entry name" value="UDP-Glycosyltransferase/glycogen phosphorylase"/>
    <property type="match status" value="1"/>
</dbReference>
<keyword evidence="3" id="KW-0808">Transferase</keyword>
<proteinExistence type="predicted"/>
<dbReference type="Pfam" id="PF13439">
    <property type="entry name" value="Glyco_transf_4"/>
    <property type="match status" value="1"/>
</dbReference>
<sequence>MSTVAALSRRGHEITLLLPRGRDDPEVTTTQLKEYFGIDGDFLVQQLNSRWEGDALFRTALWLRQCVRALPPKKFDIFYSRIPAMIGLGSMSPIPFVTDHYKPWPDVYPVIAPLVRRTARSPHCLGFIVHSRYAAGSYLRVGISPDQLLVAHNGVDDVRESRPDKAQARARLSLPPAQKIVAYAGRVNASKGLDQVLALAALMPEVLFLIIGSEGEGPVEKAASNHVNVWVVPWQTRAQLPVWLAAADVLVIPPSLEPLNVFGNCVLPIKLFDYLAAGRPILAPVSPDTAELLSHCTNAYLVPPVKPEASVAALQLLFNDTALSSQIACGALEQARACTWDARAENIEGFLNQRLEHLANFSPARGR</sequence>
<feature type="domain" description="Glycosyltransferase subfamily 4-like N-terminal" evidence="2">
    <location>
        <begin position="4"/>
        <end position="157"/>
    </location>
</feature>
<keyword evidence="3" id="KW-0328">Glycosyltransferase</keyword>
<dbReference type="PANTHER" id="PTHR12526">
    <property type="entry name" value="GLYCOSYLTRANSFERASE"/>
    <property type="match status" value="1"/>
</dbReference>
<protein>
    <submittedName>
        <fullName evidence="3">Glycosyltransferase</fullName>
        <ecNumber evidence="3">2.4.-.-</ecNumber>
    </submittedName>
</protein>
<evidence type="ECO:0000313" key="4">
    <source>
        <dbReference type="Proteomes" id="UP001379235"/>
    </source>
</evidence>
<organism evidence="3 4">
    <name type="scientific">Novosphingobium aquae</name>
    <dbReference type="NCBI Taxonomy" id="3133435"/>
    <lineage>
        <taxon>Bacteria</taxon>
        <taxon>Pseudomonadati</taxon>
        <taxon>Pseudomonadota</taxon>
        <taxon>Alphaproteobacteria</taxon>
        <taxon>Sphingomonadales</taxon>
        <taxon>Sphingomonadaceae</taxon>
        <taxon>Novosphingobium</taxon>
    </lineage>
</organism>
<evidence type="ECO:0000259" key="2">
    <source>
        <dbReference type="Pfam" id="PF13439"/>
    </source>
</evidence>
<dbReference type="Gene3D" id="3.40.50.2000">
    <property type="entry name" value="Glycogen Phosphorylase B"/>
    <property type="match status" value="2"/>
</dbReference>
<evidence type="ECO:0000259" key="1">
    <source>
        <dbReference type="Pfam" id="PF00534"/>
    </source>
</evidence>
<comment type="caution">
    <text evidence="3">The sequence shown here is derived from an EMBL/GenBank/DDBJ whole genome shotgun (WGS) entry which is preliminary data.</text>
</comment>
<dbReference type="EC" id="2.4.-.-" evidence="3"/>
<name>A0ABU8S7E8_9SPHN</name>
<dbReference type="EMBL" id="JBBHJY010000002">
    <property type="protein sequence ID" value="MEJ6009740.1"/>
    <property type="molecule type" value="Genomic_DNA"/>
</dbReference>
<dbReference type="InterPro" id="IPR001296">
    <property type="entry name" value="Glyco_trans_1"/>
</dbReference>
<evidence type="ECO:0000313" key="3">
    <source>
        <dbReference type="EMBL" id="MEJ6009740.1"/>
    </source>
</evidence>
<dbReference type="Proteomes" id="UP001379235">
    <property type="component" value="Unassembled WGS sequence"/>
</dbReference>
<dbReference type="Pfam" id="PF00534">
    <property type="entry name" value="Glycos_transf_1"/>
    <property type="match status" value="1"/>
</dbReference>
<reference evidence="3 4" key="1">
    <citation type="submission" date="2024-03" db="EMBL/GenBank/DDBJ databases">
        <authorList>
            <person name="Jo J.-H."/>
        </authorList>
    </citation>
    <scope>NUCLEOTIDE SEQUENCE [LARGE SCALE GENOMIC DNA]</scope>
    <source>
        <strain evidence="3 4">AS3R-12</strain>
    </source>
</reference>
<dbReference type="GO" id="GO:0016757">
    <property type="term" value="F:glycosyltransferase activity"/>
    <property type="evidence" value="ECO:0007669"/>
    <property type="project" value="UniProtKB-KW"/>
</dbReference>
<dbReference type="InterPro" id="IPR028098">
    <property type="entry name" value="Glyco_trans_4-like_N"/>
</dbReference>
<accession>A0ABU8S7E8</accession>
<feature type="domain" description="Glycosyl transferase family 1" evidence="1">
    <location>
        <begin position="165"/>
        <end position="327"/>
    </location>
</feature>
<keyword evidence="4" id="KW-1185">Reference proteome</keyword>
<gene>
    <name evidence="3" type="ORF">WG900_07400</name>
</gene>